<dbReference type="Proteomes" id="UP000033483">
    <property type="component" value="Unassembled WGS sequence"/>
</dbReference>
<evidence type="ECO:0000256" key="1">
    <source>
        <dbReference type="PROSITE-ProRule" id="PRU00339"/>
    </source>
</evidence>
<evidence type="ECO:0000256" key="3">
    <source>
        <dbReference type="SAM" id="MobiDB-lite"/>
    </source>
</evidence>
<reference evidence="4 5" key="1">
    <citation type="submission" date="2015-03" db="EMBL/GenBank/DDBJ databases">
        <authorList>
            <person name="Radwan O."/>
            <person name="Al-Naeli F.A."/>
            <person name="Rendon G.A."/>
            <person name="Fields C."/>
        </authorList>
    </citation>
    <scope>NUCLEOTIDE SEQUENCE [LARGE SCALE GENOMIC DNA]</scope>
    <source>
        <strain evidence="4">CR-DP1</strain>
    </source>
</reference>
<evidence type="ECO:0000313" key="4">
    <source>
        <dbReference type="EMBL" id="KKA28710.1"/>
    </source>
</evidence>
<feature type="region of interest" description="Disordered" evidence="3">
    <location>
        <begin position="1"/>
        <end position="30"/>
    </location>
</feature>
<evidence type="ECO:0000313" key="5">
    <source>
        <dbReference type="Proteomes" id="UP000033483"/>
    </source>
</evidence>
<dbReference type="Gene3D" id="1.25.40.10">
    <property type="entry name" value="Tetratricopeptide repeat domain"/>
    <property type="match status" value="2"/>
</dbReference>
<evidence type="ECO:0000256" key="2">
    <source>
        <dbReference type="SAM" id="Coils"/>
    </source>
</evidence>
<dbReference type="OrthoDB" id="1914839at2759"/>
<feature type="compositionally biased region" description="Acidic residues" evidence="3">
    <location>
        <begin position="357"/>
        <end position="380"/>
    </location>
</feature>
<dbReference type="InterPro" id="IPR011990">
    <property type="entry name" value="TPR-like_helical_dom_sf"/>
</dbReference>
<protein>
    <submittedName>
        <fullName evidence="4">Uncharacterized protein</fullName>
    </submittedName>
</protein>
<keyword evidence="1" id="KW-0802">TPR repeat</keyword>
<dbReference type="Pfam" id="PF13181">
    <property type="entry name" value="TPR_8"/>
    <property type="match status" value="1"/>
</dbReference>
<name>A0A0F4ZET6_9PEZI</name>
<keyword evidence="2" id="KW-0175">Coiled coil</keyword>
<feature type="region of interest" description="Disordered" evidence="3">
    <location>
        <begin position="345"/>
        <end position="380"/>
    </location>
</feature>
<dbReference type="AlphaFoldDB" id="A0A0F4ZET6"/>
<gene>
    <name evidence="4" type="ORF">TD95_003797</name>
</gene>
<dbReference type="CDD" id="cd24142">
    <property type="entry name" value="ACL4-like"/>
    <property type="match status" value="1"/>
</dbReference>
<sequence length="380" mass="41983">MAPTPSRAKKSAAAAKKNKKSKKSTMSHESLLETASNQLKLGNIDEAAAAATAALASATASGSNTTQLQCLNLLGQISIEAGEPDNARALFTRAVALDPEGAQPEAVGGGPEKFMWLAQLSEEGGRDSVSWYEKAARALRAQIANLQAQARRTDDDEAALLEKQRALAGVLCAVTEVFMTDLSWEEDAEQQCEALVTEASTVCPSSAETWQTVANVRISQQRDDEAREALKRGLEIWADLPSNDPSVPEFAVRISLARLLLEVAMMEEARFVLDRLIKDDDQSVEAWYLGGWHRFLVGQKSKEEGNSEEHVQMWKAARRRLIQCAQLYQMLQYDDERLAQHAQELLDDINKELGEPTTEDEETEAEEEEGEDDEDDEMQE</sequence>
<feature type="repeat" description="TPR" evidence="1">
    <location>
        <begin position="68"/>
        <end position="101"/>
    </location>
</feature>
<comment type="caution">
    <text evidence="4">The sequence shown here is derived from an EMBL/GenBank/DDBJ whole genome shotgun (WGS) entry which is preliminary data.</text>
</comment>
<feature type="coiled-coil region" evidence="2">
    <location>
        <begin position="129"/>
        <end position="163"/>
    </location>
</feature>
<keyword evidence="5" id="KW-1185">Reference proteome</keyword>
<organism evidence="4 5">
    <name type="scientific">Thielaviopsis punctulata</name>
    <dbReference type="NCBI Taxonomy" id="72032"/>
    <lineage>
        <taxon>Eukaryota</taxon>
        <taxon>Fungi</taxon>
        <taxon>Dikarya</taxon>
        <taxon>Ascomycota</taxon>
        <taxon>Pezizomycotina</taxon>
        <taxon>Sordariomycetes</taxon>
        <taxon>Hypocreomycetidae</taxon>
        <taxon>Microascales</taxon>
        <taxon>Ceratocystidaceae</taxon>
        <taxon>Thielaviopsis</taxon>
    </lineage>
</organism>
<proteinExistence type="predicted"/>
<dbReference type="SMART" id="SM00028">
    <property type="entry name" value="TPR"/>
    <property type="match status" value="2"/>
</dbReference>
<dbReference type="PROSITE" id="PS50005">
    <property type="entry name" value="TPR"/>
    <property type="match status" value="1"/>
</dbReference>
<accession>A0A0F4ZET6</accession>
<dbReference type="InterPro" id="IPR019734">
    <property type="entry name" value="TPR_rpt"/>
</dbReference>
<dbReference type="EMBL" id="LAEV01001194">
    <property type="protein sequence ID" value="KKA28710.1"/>
    <property type="molecule type" value="Genomic_DNA"/>
</dbReference>
<feature type="compositionally biased region" description="Basic residues" evidence="3">
    <location>
        <begin position="16"/>
        <end position="25"/>
    </location>
</feature>
<dbReference type="SUPFAM" id="SSF48452">
    <property type="entry name" value="TPR-like"/>
    <property type="match status" value="1"/>
</dbReference>